<proteinExistence type="predicted"/>
<dbReference type="AlphaFoldDB" id="A0A2U2BKL9"/>
<dbReference type="RefSeq" id="WP_109088772.1">
    <property type="nucleotide sequence ID" value="NZ_CP047670.1"/>
</dbReference>
<reference evidence="2 3" key="2">
    <citation type="submission" date="2018-05" db="EMBL/GenBank/DDBJ databases">
        <authorList>
            <person name="Lanie J.A."/>
            <person name="Ng W.-L."/>
            <person name="Kazmierczak K.M."/>
            <person name="Andrzejewski T.M."/>
            <person name="Davidsen T.M."/>
            <person name="Wayne K.J."/>
            <person name="Tettelin H."/>
            <person name="Glass J.I."/>
            <person name="Rusch D."/>
            <person name="Podicherti R."/>
            <person name="Tsui H.-C.T."/>
            <person name="Winkler M.E."/>
        </authorList>
    </citation>
    <scope>NUCLEOTIDE SEQUENCE [LARGE SCALE GENOMIC DNA]</scope>
    <source>
        <strain evidence="2 3">YBY</strain>
    </source>
</reference>
<gene>
    <name evidence="2" type="ORF">DF183_07405</name>
</gene>
<organism evidence="2 3">
    <name type="scientific">Alcaligenes faecalis</name>
    <dbReference type="NCBI Taxonomy" id="511"/>
    <lineage>
        <taxon>Bacteria</taxon>
        <taxon>Pseudomonadati</taxon>
        <taxon>Pseudomonadota</taxon>
        <taxon>Betaproteobacteria</taxon>
        <taxon>Burkholderiales</taxon>
        <taxon>Alcaligenaceae</taxon>
        <taxon>Alcaligenes</taxon>
    </lineage>
</organism>
<evidence type="ECO:0000256" key="1">
    <source>
        <dbReference type="SAM" id="MobiDB-lite"/>
    </source>
</evidence>
<evidence type="ECO:0000313" key="2">
    <source>
        <dbReference type="EMBL" id="PWE14536.1"/>
    </source>
</evidence>
<comment type="caution">
    <text evidence="2">The sequence shown here is derived from an EMBL/GenBank/DDBJ whole genome shotgun (WGS) entry which is preliminary data.</text>
</comment>
<protein>
    <recommendedName>
        <fullName evidence="4">DUF892 family protein</fullName>
    </recommendedName>
</protein>
<dbReference type="InterPro" id="IPR009078">
    <property type="entry name" value="Ferritin-like_SF"/>
</dbReference>
<evidence type="ECO:0008006" key="4">
    <source>
        <dbReference type="Google" id="ProtNLM"/>
    </source>
</evidence>
<dbReference type="Proteomes" id="UP000245216">
    <property type="component" value="Unassembled WGS sequence"/>
</dbReference>
<feature type="region of interest" description="Disordered" evidence="1">
    <location>
        <begin position="178"/>
        <end position="203"/>
    </location>
</feature>
<evidence type="ECO:0000313" key="3">
    <source>
        <dbReference type="Proteomes" id="UP000245216"/>
    </source>
</evidence>
<sequence>MTLHKANTEQLHELLYQALETELGGEQVYKAAISCARNADLKKEWEGYLEETLTHQQVLKSIFEELALDPTKQTPGRQVLKQIASALVKAMDLAKQAGDPKAAELVASECVILAETKDHLNWQLIGLVGEQSKDKKLAALLKQAHDAVAPDEGHHLYHTQGWSRELWIQSLGFPAVLPPPEEQKQVETPIGASRAEQQRSKLL</sequence>
<dbReference type="Gene3D" id="1.20.1260.10">
    <property type="match status" value="1"/>
</dbReference>
<dbReference type="SUPFAM" id="SSF47240">
    <property type="entry name" value="Ferritin-like"/>
    <property type="match status" value="1"/>
</dbReference>
<accession>A0A2U2BKL9</accession>
<dbReference type="EMBL" id="QEXO01000002">
    <property type="protein sequence ID" value="PWE14536.1"/>
    <property type="molecule type" value="Genomic_DNA"/>
</dbReference>
<name>A0A2U2BKL9_ALCFA</name>
<reference evidence="2 3" key="1">
    <citation type="submission" date="2018-05" db="EMBL/GenBank/DDBJ databases">
        <title>Genome Sequence of an Efficient Indole-Degrading Bacterium, Alcaligenes sp.YBY.</title>
        <authorList>
            <person name="Yang B."/>
        </authorList>
    </citation>
    <scope>NUCLEOTIDE SEQUENCE [LARGE SCALE GENOMIC DNA]</scope>
    <source>
        <strain evidence="2 3">YBY</strain>
    </source>
</reference>
<dbReference type="STRING" id="511.UZ73_06355"/>
<dbReference type="InterPro" id="IPR012347">
    <property type="entry name" value="Ferritin-like"/>
</dbReference>